<dbReference type="EMBL" id="JASWJB010000475">
    <property type="protein sequence ID" value="KAK2590179.1"/>
    <property type="molecule type" value="Genomic_DNA"/>
</dbReference>
<comment type="caution">
    <text evidence="4">Lacks conserved residue(s) required for the propagation of feature annotation.</text>
</comment>
<evidence type="ECO:0000259" key="5">
    <source>
        <dbReference type="Pfam" id="PF00082"/>
    </source>
</evidence>
<name>A0AAJ0CEK8_9HYPO</name>
<keyword evidence="3" id="KW-0378">Hydrolase</keyword>
<evidence type="ECO:0000313" key="7">
    <source>
        <dbReference type="Proteomes" id="UP001251528"/>
    </source>
</evidence>
<dbReference type="GO" id="GO:0006508">
    <property type="term" value="P:proteolysis"/>
    <property type="evidence" value="ECO:0007669"/>
    <property type="project" value="UniProtKB-KW"/>
</dbReference>
<evidence type="ECO:0000313" key="6">
    <source>
        <dbReference type="EMBL" id="KAK2590179.1"/>
    </source>
</evidence>
<dbReference type="Gene3D" id="3.40.50.200">
    <property type="entry name" value="Peptidase S8/S53 domain"/>
    <property type="match status" value="1"/>
</dbReference>
<dbReference type="Pfam" id="PF00082">
    <property type="entry name" value="Peptidase_S8"/>
    <property type="match status" value="1"/>
</dbReference>
<comment type="caution">
    <text evidence="6">The sequence shown here is derived from an EMBL/GenBank/DDBJ whole genome shotgun (WGS) entry which is preliminary data.</text>
</comment>
<dbReference type="GO" id="GO:0004252">
    <property type="term" value="F:serine-type endopeptidase activity"/>
    <property type="evidence" value="ECO:0007669"/>
    <property type="project" value="InterPro"/>
</dbReference>
<dbReference type="PANTHER" id="PTHR43806">
    <property type="entry name" value="PEPTIDASE S8"/>
    <property type="match status" value="1"/>
</dbReference>
<keyword evidence="3" id="KW-0720">Serine protease</keyword>
<dbReference type="PROSITE" id="PS51892">
    <property type="entry name" value="SUBTILASE"/>
    <property type="match status" value="1"/>
</dbReference>
<evidence type="ECO:0000256" key="1">
    <source>
        <dbReference type="ARBA" id="ARBA00011073"/>
    </source>
</evidence>
<dbReference type="SUPFAM" id="SSF56112">
    <property type="entry name" value="Protein kinase-like (PK-like)"/>
    <property type="match status" value="1"/>
</dbReference>
<sequence length="341" mass="36628">MDRLVDMVVACLPLLLRGWIEKFFPEWSLPTRLALKTCKEGWDDEFDTEKLVYKQLKHLQGNRIPTYYGELKYKGTKAILLSDIGGVCLGDPAGTLLDREKLGQIMADAFNDFAAYGVIPGDMRLENFRLVDGKVMAVDFEMVDRPDTEDDSAFLVDFIWPSLDKLTHCAGSLGSKTYGVAKKTKLCAIKAFDKNGHDYDTGIIASMDKVIEDAKTRDCPKGITVSMSFGTETSQSVNDAAKALVNAGFFAAAAAAAGNGDINGRPVDASPLSPASETSICTVGASQIDDKIASFSKYGQVGDIFASGVNVLSLKPNGGATKMNGMSMATPHIAGLGGYFL</sequence>
<evidence type="ECO:0000256" key="3">
    <source>
        <dbReference type="ARBA" id="ARBA00022825"/>
    </source>
</evidence>
<dbReference type="Proteomes" id="UP001251528">
    <property type="component" value="Unassembled WGS sequence"/>
</dbReference>
<dbReference type="SUPFAM" id="SSF52743">
    <property type="entry name" value="Subtilisin-like"/>
    <property type="match status" value="1"/>
</dbReference>
<keyword evidence="2" id="KW-0645">Protease</keyword>
<dbReference type="InterPro" id="IPR011009">
    <property type="entry name" value="Kinase-like_dom_sf"/>
</dbReference>
<dbReference type="InterPro" id="IPR050131">
    <property type="entry name" value="Peptidase_S8_subtilisin-like"/>
</dbReference>
<comment type="similarity">
    <text evidence="1 4">Belongs to the peptidase S8 family.</text>
</comment>
<feature type="domain" description="Peptidase S8/S53" evidence="5">
    <location>
        <begin position="167"/>
        <end position="336"/>
    </location>
</feature>
<accession>A0AAJ0CEK8</accession>
<proteinExistence type="inferred from homology"/>
<dbReference type="PANTHER" id="PTHR43806:SF58">
    <property type="entry name" value="ALKALINE PROTEASE 1-RELATED"/>
    <property type="match status" value="1"/>
</dbReference>
<dbReference type="InterPro" id="IPR036852">
    <property type="entry name" value="Peptidase_S8/S53_dom_sf"/>
</dbReference>
<organism evidence="6 7">
    <name type="scientific">Conoideocrella luteorostrata</name>
    <dbReference type="NCBI Taxonomy" id="1105319"/>
    <lineage>
        <taxon>Eukaryota</taxon>
        <taxon>Fungi</taxon>
        <taxon>Dikarya</taxon>
        <taxon>Ascomycota</taxon>
        <taxon>Pezizomycotina</taxon>
        <taxon>Sordariomycetes</taxon>
        <taxon>Hypocreomycetidae</taxon>
        <taxon>Hypocreales</taxon>
        <taxon>Clavicipitaceae</taxon>
        <taxon>Conoideocrella</taxon>
    </lineage>
</organism>
<reference evidence="6" key="1">
    <citation type="submission" date="2023-06" db="EMBL/GenBank/DDBJ databases">
        <title>Conoideocrella luteorostrata (Hypocreales: Clavicipitaceae), a potential biocontrol fungus for elongate hemlock scale in United States Christmas tree production areas.</title>
        <authorList>
            <person name="Barrett H."/>
            <person name="Lovett B."/>
            <person name="Macias A.M."/>
            <person name="Stajich J.E."/>
            <person name="Kasson M.T."/>
        </authorList>
    </citation>
    <scope>NUCLEOTIDE SEQUENCE</scope>
    <source>
        <strain evidence="6">ARSEF 14590</strain>
    </source>
</reference>
<evidence type="ECO:0000256" key="4">
    <source>
        <dbReference type="PROSITE-ProRule" id="PRU01240"/>
    </source>
</evidence>
<gene>
    <name evidence="6" type="ORF">QQS21_012143</name>
</gene>
<keyword evidence="7" id="KW-1185">Reference proteome</keyword>
<protein>
    <recommendedName>
        <fullName evidence="5">Peptidase S8/S53 domain-containing protein</fullName>
    </recommendedName>
</protein>
<dbReference type="AlphaFoldDB" id="A0AAJ0CEK8"/>
<dbReference type="InterPro" id="IPR000209">
    <property type="entry name" value="Peptidase_S8/S53_dom"/>
</dbReference>
<evidence type="ECO:0000256" key="2">
    <source>
        <dbReference type="ARBA" id="ARBA00022670"/>
    </source>
</evidence>